<dbReference type="GO" id="GO:0009986">
    <property type="term" value="C:cell surface"/>
    <property type="evidence" value="ECO:0007669"/>
    <property type="project" value="TreeGrafter"/>
</dbReference>
<proteinExistence type="predicted"/>
<evidence type="ECO:0000256" key="6">
    <source>
        <dbReference type="PROSITE-ProRule" id="PRU00206"/>
    </source>
</evidence>
<organism evidence="11 12">
    <name type="scientific">Actinia tenebrosa</name>
    <name type="common">Australian red waratah sea anemone</name>
    <dbReference type="NCBI Taxonomy" id="6105"/>
    <lineage>
        <taxon>Eukaryota</taxon>
        <taxon>Metazoa</taxon>
        <taxon>Cnidaria</taxon>
        <taxon>Anthozoa</taxon>
        <taxon>Hexacorallia</taxon>
        <taxon>Actiniaria</taxon>
        <taxon>Actiniidae</taxon>
        <taxon>Actinia</taxon>
    </lineage>
</organism>
<feature type="disulfide bond" evidence="6">
    <location>
        <begin position="119"/>
        <end position="132"/>
    </location>
</feature>
<dbReference type="PROSITE" id="PS50017">
    <property type="entry name" value="DEATH_DOMAIN"/>
    <property type="match status" value="1"/>
</dbReference>
<dbReference type="GO" id="GO:0048406">
    <property type="term" value="F:nerve growth factor binding"/>
    <property type="evidence" value="ECO:0007669"/>
    <property type="project" value="TreeGrafter"/>
</dbReference>
<keyword evidence="4 6" id="KW-1015">Disulfide bond</keyword>
<evidence type="ECO:0000256" key="1">
    <source>
        <dbReference type="ARBA" id="ARBA00022703"/>
    </source>
</evidence>
<dbReference type="PANTHER" id="PTHR46605:SF2">
    <property type="entry name" value="TNFR-CYS DOMAIN-CONTAINING PROTEIN"/>
    <property type="match status" value="1"/>
</dbReference>
<feature type="chain" id="PRO_5027641145" evidence="8">
    <location>
        <begin position="23"/>
        <end position="335"/>
    </location>
</feature>
<dbReference type="InterPro" id="IPR052302">
    <property type="entry name" value="Neurotrophin_rcpt-DD"/>
</dbReference>
<dbReference type="Pfam" id="PF00020">
    <property type="entry name" value="TNFR_c6"/>
    <property type="match status" value="3"/>
</dbReference>
<dbReference type="InParanoid" id="A0A6P8HLH4"/>
<dbReference type="GO" id="GO:0005886">
    <property type="term" value="C:plasma membrane"/>
    <property type="evidence" value="ECO:0007669"/>
    <property type="project" value="TreeGrafter"/>
</dbReference>
<dbReference type="Pfam" id="PF00531">
    <property type="entry name" value="Death"/>
    <property type="match status" value="1"/>
</dbReference>
<keyword evidence="5" id="KW-0325">Glycoprotein</keyword>
<comment type="caution">
    <text evidence="6">Lacks conserved residue(s) required for the propagation of feature annotation.</text>
</comment>
<dbReference type="SMART" id="SM00208">
    <property type="entry name" value="TNFR"/>
    <property type="match status" value="3"/>
</dbReference>
<dbReference type="PROSITE" id="PS50050">
    <property type="entry name" value="TNFR_NGFR_2"/>
    <property type="match status" value="2"/>
</dbReference>
<dbReference type="PROSITE" id="PS00652">
    <property type="entry name" value="TNFR_NGFR_1"/>
    <property type="match status" value="2"/>
</dbReference>
<evidence type="ECO:0000259" key="9">
    <source>
        <dbReference type="PROSITE" id="PS50017"/>
    </source>
</evidence>
<feature type="signal peptide" evidence="8">
    <location>
        <begin position="1"/>
        <end position="22"/>
    </location>
</feature>
<dbReference type="GO" id="GO:0007266">
    <property type="term" value="P:Rho protein signal transduction"/>
    <property type="evidence" value="ECO:0007669"/>
    <property type="project" value="TreeGrafter"/>
</dbReference>
<keyword evidence="3" id="KW-0677">Repeat</keyword>
<feature type="disulfide bond" evidence="6">
    <location>
        <begin position="44"/>
        <end position="62"/>
    </location>
</feature>
<keyword evidence="7" id="KW-1133">Transmembrane helix</keyword>
<keyword evidence="7" id="KW-0812">Transmembrane</keyword>
<dbReference type="InterPro" id="IPR001368">
    <property type="entry name" value="TNFR/NGFR_Cys_rich_reg"/>
</dbReference>
<dbReference type="SUPFAM" id="SSF47986">
    <property type="entry name" value="DEATH domain"/>
    <property type="match status" value="1"/>
</dbReference>
<feature type="repeat" description="TNFR-Cys" evidence="6">
    <location>
        <begin position="103"/>
        <end position="140"/>
    </location>
</feature>
<feature type="domain" description="Death" evidence="9">
    <location>
        <begin position="265"/>
        <end position="329"/>
    </location>
</feature>
<keyword evidence="2 8" id="KW-0732">Signal</keyword>
<dbReference type="Gene3D" id="2.10.50.10">
    <property type="entry name" value="Tumor Necrosis Factor Receptor, subunit A, domain 2"/>
    <property type="match status" value="2"/>
</dbReference>
<dbReference type="InterPro" id="IPR000488">
    <property type="entry name" value="Death_dom"/>
</dbReference>
<dbReference type="GO" id="GO:0005035">
    <property type="term" value="F:death receptor activity"/>
    <property type="evidence" value="ECO:0007669"/>
    <property type="project" value="TreeGrafter"/>
</dbReference>
<evidence type="ECO:0000313" key="12">
    <source>
        <dbReference type="RefSeq" id="XP_031557249.1"/>
    </source>
</evidence>
<feature type="transmembrane region" description="Helical" evidence="7">
    <location>
        <begin position="180"/>
        <end position="203"/>
    </location>
</feature>
<evidence type="ECO:0000256" key="2">
    <source>
        <dbReference type="ARBA" id="ARBA00022729"/>
    </source>
</evidence>
<dbReference type="GO" id="GO:0006915">
    <property type="term" value="P:apoptotic process"/>
    <property type="evidence" value="ECO:0007669"/>
    <property type="project" value="UniProtKB-KW"/>
</dbReference>
<dbReference type="GO" id="GO:0015026">
    <property type="term" value="F:coreceptor activity"/>
    <property type="evidence" value="ECO:0007669"/>
    <property type="project" value="TreeGrafter"/>
</dbReference>
<dbReference type="GeneID" id="116293892"/>
<feature type="repeat" description="TNFR-Cys" evidence="6">
    <location>
        <begin position="23"/>
        <end position="62"/>
    </location>
</feature>
<evidence type="ECO:0000259" key="10">
    <source>
        <dbReference type="PROSITE" id="PS50050"/>
    </source>
</evidence>
<dbReference type="SUPFAM" id="SSF57586">
    <property type="entry name" value="TNF receptor-like"/>
    <property type="match status" value="1"/>
</dbReference>
<dbReference type="RefSeq" id="XP_031557249.1">
    <property type="nucleotide sequence ID" value="XM_031701389.1"/>
</dbReference>
<dbReference type="Gene3D" id="1.10.533.10">
    <property type="entry name" value="Death Domain, Fas"/>
    <property type="match status" value="1"/>
</dbReference>
<feature type="domain" description="TNFR-Cys" evidence="10">
    <location>
        <begin position="23"/>
        <end position="62"/>
    </location>
</feature>
<keyword evidence="1" id="KW-0053">Apoptosis</keyword>
<evidence type="ECO:0000256" key="5">
    <source>
        <dbReference type="ARBA" id="ARBA00023180"/>
    </source>
</evidence>
<dbReference type="Proteomes" id="UP000515163">
    <property type="component" value="Unplaced"/>
</dbReference>
<feature type="domain" description="TNFR-Cys" evidence="10">
    <location>
        <begin position="103"/>
        <end position="140"/>
    </location>
</feature>
<accession>A0A6P8HLH4</accession>
<dbReference type="SMART" id="SM00005">
    <property type="entry name" value="DEATH"/>
    <property type="match status" value="1"/>
</dbReference>
<keyword evidence="7" id="KW-0472">Membrane</keyword>
<evidence type="ECO:0000313" key="11">
    <source>
        <dbReference type="Proteomes" id="UP000515163"/>
    </source>
</evidence>
<dbReference type="AlphaFoldDB" id="A0A6P8HLH4"/>
<dbReference type="InterPro" id="IPR011029">
    <property type="entry name" value="DEATH-like_dom_sf"/>
</dbReference>
<dbReference type="KEGG" id="aten:116293892"/>
<evidence type="ECO:0000256" key="4">
    <source>
        <dbReference type="ARBA" id="ARBA00023157"/>
    </source>
</evidence>
<gene>
    <name evidence="12" type="primary">LOC116293892</name>
</gene>
<reference evidence="12" key="1">
    <citation type="submission" date="2025-08" db="UniProtKB">
        <authorList>
            <consortium name="RefSeq"/>
        </authorList>
    </citation>
    <scope>IDENTIFICATION</scope>
    <source>
        <tissue evidence="12">Tentacle</tissue>
    </source>
</reference>
<dbReference type="FunCoup" id="A0A6P8HLH4">
    <property type="interactions" value="535"/>
</dbReference>
<feature type="disulfide bond" evidence="6">
    <location>
        <begin position="122"/>
        <end position="140"/>
    </location>
</feature>
<evidence type="ECO:0000256" key="3">
    <source>
        <dbReference type="ARBA" id="ARBA00022737"/>
    </source>
</evidence>
<dbReference type="PANTHER" id="PTHR46605">
    <property type="entry name" value="TUMOR NECROSIS FACTOR RECEPTOR"/>
    <property type="match status" value="1"/>
</dbReference>
<evidence type="ECO:0000256" key="7">
    <source>
        <dbReference type="SAM" id="Phobius"/>
    </source>
</evidence>
<protein>
    <submittedName>
        <fullName evidence="12">Tumor necrosis factor receptor superfamily member 26-like</fullName>
    </submittedName>
</protein>
<evidence type="ECO:0000256" key="8">
    <source>
        <dbReference type="SAM" id="SignalP"/>
    </source>
</evidence>
<keyword evidence="11" id="KW-1185">Reference proteome</keyword>
<sequence length="335" mass="38163">MWKRMVFLGLLFILLPIYHVLSDCPIGTYPSYHINVCERCLPECRSGQIMIAKCNQTNKFICQCPSNKYWDGNLALCQLCKSCGTTEIVSQNCTHVHNRKCSNCPLGTFVKSPYQCEKCSHCEEGEVVARKCNGSKDTLCSRPFSRKPLFIGDSNKPAFTLTQPEPSDDPEKVEKNNTTVVILSIMVALFVVALLLVCLCWHCSSNIQRRNKYPESSFTDDSEIDDFVKKRPLPPVRETGLMLRDLNPETFENLCCLLNPEGSRNWKVLAGKLGYSQCKIQNFKLNRNEACQSLLQEWGTEGNTTVYVLYNHLLAMQRDDCTELLQKYLVQENQV</sequence>
<dbReference type="OrthoDB" id="10061577at2759"/>
<name>A0A6P8HLH4_ACTTE</name>